<evidence type="ECO:0000313" key="6">
    <source>
        <dbReference type="Proteomes" id="UP000811255"/>
    </source>
</evidence>
<evidence type="ECO:0000256" key="3">
    <source>
        <dbReference type="SAM" id="MobiDB-lite"/>
    </source>
</evidence>
<dbReference type="InterPro" id="IPR050955">
    <property type="entry name" value="Plant_Biomass_Hydrol_Est"/>
</dbReference>
<name>A0ABS5W5T2_9SPHN</name>
<keyword evidence="6" id="KW-1185">Reference proteome</keyword>
<proteinExistence type="predicted"/>
<feature type="signal peptide" evidence="4">
    <location>
        <begin position="1"/>
        <end position="37"/>
    </location>
</feature>
<keyword evidence="1 4" id="KW-0732">Signal</keyword>
<dbReference type="RefSeq" id="WP_214536322.1">
    <property type="nucleotide sequence ID" value="NZ_JAHFVK010000002.1"/>
</dbReference>
<dbReference type="PANTHER" id="PTHR43037">
    <property type="entry name" value="UNNAMED PRODUCT-RELATED"/>
    <property type="match status" value="1"/>
</dbReference>
<organism evidence="5 6">
    <name type="scientific">Croceibacterium selenioxidans</name>
    <dbReference type="NCBI Taxonomy" id="2838833"/>
    <lineage>
        <taxon>Bacteria</taxon>
        <taxon>Pseudomonadati</taxon>
        <taxon>Pseudomonadota</taxon>
        <taxon>Alphaproteobacteria</taxon>
        <taxon>Sphingomonadales</taxon>
        <taxon>Erythrobacteraceae</taxon>
        <taxon>Croceibacterium</taxon>
    </lineage>
</organism>
<dbReference type="SUPFAM" id="SSF53474">
    <property type="entry name" value="alpha/beta-Hydrolases"/>
    <property type="match status" value="1"/>
</dbReference>
<feature type="chain" id="PRO_5046150468" evidence="4">
    <location>
        <begin position="38"/>
        <end position="295"/>
    </location>
</feature>
<evidence type="ECO:0000256" key="2">
    <source>
        <dbReference type="ARBA" id="ARBA00022801"/>
    </source>
</evidence>
<dbReference type="Pfam" id="PF00756">
    <property type="entry name" value="Esterase"/>
    <property type="match status" value="1"/>
</dbReference>
<dbReference type="Proteomes" id="UP000811255">
    <property type="component" value="Unassembled WGS sequence"/>
</dbReference>
<evidence type="ECO:0000313" key="5">
    <source>
        <dbReference type="EMBL" id="MBT2134692.1"/>
    </source>
</evidence>
<accession>A0ABS5W5T2</accession>
<dbReference type="PANTHER" id="PTHR43037:SF5">
    <property type="entry name" value="FERULOYL ESTERASE"/>
    <property type="match status" value="1"/>
</dbReference>
<dbReference type="Gene3D" id="3.40.50.1820">
    <property type="entry name" value="alpha/beta hydrolase"/>
    <property type="match status" value="1"/>
</dbReference>
<evidence type="ECO:0000256" key="4">
    <source>
        <dbReference type="SAM" id="SignalP"/>
    </source>
</evidence>
<sequence length="295" mass="31337">MLVSQTGRRSGSSPASFSGALAAVAAVALAIAQPGSAQPSASAPQADGPPRFPMRMEPDPRVQQRSYHFADTNEDLAYTVFVSSKVKPGTPAPLIVALHGYGGDSNFIVRGRLVDLAEEGGYIVVGPMGYNATGWYGSPVIVMGGGAVDPPNLTELSEKDVMNVLALARSEFDIDPKRTYLMGHSMGGAGTLFLGQKHPDQWAAIAAIAPAAFMMQPNQKDILAPIKAAHLPLLITQGDQDPVVPVANTRTWSAAMNDLGMEHEYIEMPGRDHGNIIADGMPDIFRFFAAHTKDK</sequence>
<gene>
    <name evidence="5" type="ORF">KK137_10130</name>
</gene>
<reference evidence="5 6" key="1">
    <citation type="submission" date="2021-05" db="EMBL/GenBank/DDBJ databases">
        <title>Croceibacterium sp. LX-88 genome sequence.</title>
        <authorList>
            <person name="Luo X."/>
        </authorList>
    </citation>
    <scope>NUCLEOTIDE SEQUENCE [LARGE SCALE GENOMIC DNA]</scope>
    <source>
        <strain evidence="5 6">LX-88</strain>
    </source>
</reference>
<dbReference type="EMBL" id="JAHFVK010000002">
    <property type="protein sequence ID" value="MBT2134692.1"/>
    <property type="molecule type" value="Genomic_DNA"/>
</dbReference>
<dbReference type="InterPro" id="IPR000801">
    <property type="entry name" value="Esterase-like"/>
</dbReference>
<protein>
    <submittedName>
        <fullName evidence="5">Prolyl oligopeptidase family serine peptidase</fullName>
    </submittedName>
</protein>
<dbReference type="InterPro" id="IPR029058">
    <property type="entry name" value="AB_hydrolase_fold"/>
</dbReference>
<comment type="caution">
    <text evidence="5">The sequence shown here is derived from an EMBL/GenBank/DDBJ whole genome shotgun (WGS) entry which is preliminary data.</text>
</comment>
<keyword evidence="2" id="KW-0378">Hydrolase</keyword>
<feature type="compositionally biased region" description="Low complexity" evidence="3">
    <location>
        <begin position="35"/>
        <end position="49"/>
    </location>
</feature>
<evidence type="ECO:0000256" key="1">
    <source>
        <dbReference type="ARBA" id="ARBA00022729"/>
    </source>
</evidence>
<feature type="region of interest" description="Disordered" evidence="3">
    <location>
        <begin position="35"/>
        <end position="60"/>
    </location>
</feature>